<dbReference type="PANTHER" id="PTHR46233">
    <property type="entry name" value="HYDROXYACYLGLUTATHIONE HYDROLASE GLOC"/>
    <property type="match status" value="1"/>
</dbReference>
<evidence type="ECO:0000256" key="3">
    <source>
        <dbReference type="ARBA" id="ARBA00022801"/>
    </source>
</evidence>
<evidence type="ECO:0000313" key="6">
    <source>
        <dbReference type="EMBL" id="RRG22179.1"/>
    </source>
</evidence>
<dbReference type="GO" id="GO:0016787">
    <property type="term" value="F:hydrolase activity"/>
    <property type="evidence" value="ECO:0007669"/>
    <property type="project" value="UniProtKB-KW"/>
</dbReference>
<keyword evidence="7" id="KW-1185">Reference proteome</keyword>
<evidence type="ECO:0000256" key="1">
    <source>
        <dbReference type="ARBA" id="ARBA00001947"/>
    </source>
</evidence>
<dbReference type="AlphaFoldDB" id="A0A425Y2F4"/>
<evidence type="ECO:0000256" key="2">
    <source>
        <dbReference type="ARBA" id="ARBA00022723"/>
    </source>
</evidence>
<gene>
    <name evidence="6" type="ORF">DWB61_08210</name>
</gene>
<keyword evidence="2" id="KW-0479">Metal-binding</keyword>
<accession>A0A425Y2F4</accession>
<evidence type="ECO:0000256" key="4">
    <source>
        <dbReference type="ARBA" id="ARBA00022833"/>
    </source>
</evidence>
<dbReference type="Gene3D" id="3.60.15.10">
    <property type="entry name" value="Ribonuclease Z/Hydroxyacylglutathione hydrolase-like"/>
    <property type="match status" value="1"/>
</dbReference>
<feature type="domain" description="Metallo-beta-lactamase" evidence="5">
    <location>
        <begin position="26"/>
        <end position="96"/>
    </location>
</feature>
<reference evidence="6 7" key="1">
    <citation type="submission" date="2018-07" db="EMBL/GenBank/DDBJ databases">
        <title>Draft genome sequence of Ancylomarina sp. M1P.</title>
        <authorList>
            <person name="Yadav S."/>
            <person name="Villanueva L."/>
            <person name="Damste J.S.S."/>
        </authorList>
    </citation>
    <scope>NUCLEOTIDE SEQUENCE [LARGE SCALE GENOMIC DNA]</scope>
    <source>
        <strain evidence="6 7">M1P</strain>
    </source>
</reference>
<dbReference type="PANTHER" id="PTHR46233:SF3">
    <property type="entry name" value="HYDROXYACYLGLUTATHIONE HYDROLASE GLOC"/>
    <property type="match status" value="1"/>
</dbReference>
<dbReference type="Pfam" id="PF00753">
    <property type="entry name" value="Lactamase_B"/>
    <property type="match status" value="1"/>
</dbReference>
<evidence type="ECO:0000259" key="5">
    <source>
        <dbReference type="Pfam" id="PF00753"/>
    </source>
</evidence>
<dbReference type="InterPro" id="IPR036866">
    <property type="entry name" value="RibonucZ/Hydroxyglut_hydro"/>
</dbReference>
<protein>
    <submittedName>
        <fullName evidence="6">MBL fold metallo-hydrolase</fullName>
    </submittedName>
</protein>
<dbReference type="InterPro" id="IPR051453">
    <property type="entry name" value="MBL_Glyoxalase_II"/>
</dbReference>
<dbReference type="OrthoDB" id="9802248at2"/>
<dbReference type="SUPFAM" id="SSF56281">
    <property type="entry name" value="Metallo-hydrolase/oxidoreductase"/>
    <property type="match status" value="1"/>
</dbReference>
<dbReference type="CDD" id="cd06262">
    <property type="entry name" value="metallo-hydrolase-like_MBL-fold"/>
    <property type="match status" value="1"/>
</dbReference>
<name>A0A425Y2F4_9BACT</name>
<dbReference type="InterPro" id="IPR001279">
    <property type="entry name" value="Metallo-B-lactamas"/>
</dbReference>
<dbReference type="RefSeq" id="WP_125030410.1">
    <property type="nucleotide sequence ID" value="NZ_JAPXVP010000006.1"/>
</dbReference>
<organism evidence="6 7">
    <name type="scientific">Ancylomarina euxinus</name>
    <dbReference type="NCBI Taxonomy" id="2283627"/>
    <lineage>
        <taxon>Bacteria</taxon>
        <taxon>Pseudomonadati</taxon>
        <taxon>Bacteroidota</taxon>
        <taxon>Bacteroidia</taxon>
        <taxon>Marinilabiliales</taxon>
        <taxon>Marinifilaceae</taxon>
        <taxon>Ancylomarina</taxon>
    </lineage>
</organism>
<sequence>MYRDKNAISFFYENAIPSIEGFANIKVYHIPGHTQGSIALHIADILITGDTLQREGIGSTPGRTDKGDEKYTQMELTSIKTQLMVLPGSTLIYPGHGYESSIGYERDNNSWLN</sequence>
<comment type="cofactor">
    <cofactor evidence="1">
        <name>Zn(2+)</name>
        <dbReference type="ChEBI" id="CHEBI:29105"/>
    </cofactor>
</comment>
<dbReference type="EMBL" id="QQWG01000006">
    <property type="protein sequence ID" value="RRG22179.1"/>
    <property type="molecule type" value="Genomic_DNA"/>
</dbReference>
<keyword evidence="3 6" id="KW-0378">Hydrolase</keyword>
<dbReference type="Proteomes" id="UP000285794">
    <property type="component" value="Unassembled WGS sequence"/>
</dbReference>
<evidence type="ECO:0000313" key="7">
    <source>
        <dbReference type="Proteomes" id="UP000285794"/>
    </source>
</evidence>
<dbReference type="GO" id="GO:0046872">
    <property type="term" value="F:metal ion binding"/>
    <property type="evidence" value="ECO:0007669"/>
    <property type="project" value="UniProtKB-KW"/>
</dbReference>
<comment type="caution">
    <text evidence="6">The sequence shown here is derived from an EMBL/GenBank/DDBJ whole genome shotgun (WGS) entry which is preliminary data.</text>
</comment>
<keyword evidence="4" id="KW-0862">Zinc</keyword>
<proteinExistence type="predicted"/>